<comment type="caution">
    <text evidence="3">The sequence shown here is derived from an EMBL/GenBank/DDBJ whole genome shotgun (WGS) entry which is preliminary data.</text>
</comment>
<dbReference type="GO" id="GO:0007131">
    <property type="term" value="P:reciprocal meiotic recombination"/>
    <property type="evidence" value="ECO:0007669"/>
    <property type="project" value="InterPro"/>
</dbReference>
<dbReference type="EMBL" id="SELW01000597">
    <property type="protein sequence ID" value="TID19288.1"/>
    <property type="molecule type" value="Genomic_DNA"/>
</dbReference>
<feature type="region of interest" description="Disordered" evidence="2">
    <location>
        <begin position="203"/>
        <end position="234"/>
    </location>
</feature>
<protein>
    <submittedName>
        <fullName evidence="3">Uncharacterized protein</fullName>
    </submittedName>
</protein>
<feature type="compositionally biased region" description="Basic and acidic residues" evidence="2">
    <location>
        <begin position="222"/>
        <end position="234"/>
    </location>
</feature>
<keyword evidence="4" id="KW-1185">Reference proteome</keyword>
<name>A0A4V6TTQ3_9ASCO</name>
<keyword evidence="1" id="KW-0175">Coiled coil</keyword>
<reference evidence="3 4" key="1">
    <citation type="journal article" date="2019" name="Front. Genet.">
        <title>Whole-Genome Sequencing of the Opportunistic Yeast Pathogen Candida inconspicua Uncovers Its Hybrid Origin.</title>
        <authorList>
            <person name="Mixao V."/>
            <person name="Hansen A.P."/>
            <person name="Saus E."/>
            <person name="Boekhout T."/>
            <person name="Lass-Florl C."/>
            <person name="Gabaldon T."/>
        </authorList>
    </citation>
    <scope>NUCLEOTIDE SEQUENCE [LARGE SCALE GENOMIC DNA]</scope>
    <source>
        <strain evidence="3 4">CBS 180</strain>
    </source>
</reference>
<organism evidence="3 4">
    <name type="scientific">Pichia inconspicua</name>
    <dbReference type="NCBI Taxonomy" id="52247"/>
    <lineage>
        <taxon>Eukaryota</taxon>
        <taxon>Fungi</taxon>
        <taxon>Dikarya</taxon>
        <taxon>Ascomycota</taxon>
        <taxon>Saccharomycotina</taxon>
        <taxon>Pichiomycetes</taxon>
        <taxon>Pichiales</taxon>
        <taxon>Pichiaceae</taxon>
        <taxon>Pichia</taxon>
    </lineage>
</organism>
<dbReference type="Proteomes" id="UP000307173">
    <property type="component" value="Unassembled WGS sequence"/>
</dbReference>
<feature type="coiled-coil region" evidence="1">
    <location>
        <begin position="103"/>
        <end position="138"/>
    </location>
</feature>
<sequence>MSSNTTDLSSDFDITAVETDAFDKNQLISWASKLELESIDNRATSIDLMEALSKISRSLTDSLQAVDKHLFQIKLHSTQRETKFKDFIQVTLSEELDVMYSRISHLVDKINELQSGIQNMKEENVKQVELRIKQIQSDQHQFNCLVLEKLSQLESRTIKTINSKISTPDLSPVKSPVKSPKLLQPNSLSERKFNSSRPTFKVMKTYKERPKRSNVTQSKQSRRGETSTRRLIMD</sequence>
<evidence type="ECO:0000313" key="4">
    <source>
        <dbReference type="Proteomes" id="UP000307173"/>
    </source>
</evidence>
<accession>A0A4V6TTQ3</accession>
<dbReference type="Pfam" id="PF09074">
    <property type="entry name" value="Mer2"/>
    <property type="match status" value="1"/>
</dbReference>
<proteinExistence type="predicted"/>
<dbReference type="GO" id="GO:0000794">
    <property type="term" value="C:condensed nuclear chromosome"/>
    <property type="evidence" value="ECO:0007669"/>
    <property type="project" value="InterPro"/>
</dbReference>
<dbReference type="OrthoDB" id="3997928at2759"/>
<dbReference type="InterPro" id="IPR015159">
    <property type="entry name" value="Rec107"/>
</dbReference>
<dbReference type="AlphaFoldDB" id="A0A4V6TTQ3"/>
<evidence type="ECO:0000313" key="3">
    <source>
        <dbReference type="EMBL" id="TID19288.1"/>
    </source>
</evidence>
<evidence type="ECO:0000256" key="1">
    <source>
        <dbReference type="SAM" id="Coils"/>
    </source>
</evidence>
<evidence type="ECO:0000256" key="2">
    <source>
        <dbReference type="SAM" id="MobiDB-lite"/>
    </source>
</evidence>
<gene>
    <name evidence="3" type="ORF">CANINC_003717</name>
</gene>